<dbReference type="Proteomes" id="UP000640335">
    <property type="component" value="Unassembled WGS sequence"/>
</dbReference>
<dbReference type="Gene3D" id="3.40.50.2020">
    <property type="match status" value="1"/>
</dbReference>
<dbReference type="PANTHER" id="PTHR47505">
    <property type="entry name" value="DNA UTILIZATION PROTEIN YHGH"/>
    <property type="match status" value="1"/>
</dbReference>
<dbReference type="Pfam" id="PF00156">
    <property type="entry name" value="Pribosyltran"/>
    <property type="match status" value="1"/>
</dbReference>
<name>A0ABR8Q5Q1_9CLOT</name>
<evidence type="ECO:0000259" key="2">
    <source>
        <dbReference type="Pfam" id="PF00156"/>
    </source>
</evidence>
<sequence length="214" mass="24202">MGKRIVELLISLKDELLDIIYPPKNNCIICESEFSGICPLCISQIKRVKDNESVIAYGYYSGVLKQLILEFKYKKSFVAGSILVEFLLDLIQSNNISIDGIVFIPSSKKALKQRGFNQCEYLANELSKKLKVNLYKDVIKVKNTKEQKLLSKEERFKNISGAFDLIDNSNIKNKKLLLIDDVVTTGATVHECEKMLKKNGAKSIKILTVAKSYI</sequence>
<dbReference type="CDD" id="cd06223">
    <property type="entry name" value="PRTases_typeI"/>
    <property type="match status" value="1"/>
</dbReference>
<feature type="domain" description="Phosphoribosyltransferase" evidence="2">
    <location>
        <begin position="119"/>
        <end position="210"/>
    </location>
</feature>
<protein>
    <submittedName>
        <fullName evidence="3">ComF family protein</fullName>
    </submittedName>
</protein>
<keyword evidence="4" id="KW-1185">Reference proteome</keyword>
<evidence type="ECO:0000256" key="1">
    <source>
        <dbReference type="ARBA" id="ARBA00008007"/>
    </source>
</evidence>
<comment type="caution">
    <text evidence="3">The sequence shown here is derived from an EMBL/GenBank/DDBJ whole genome shotgun (WGS) entry which is preliminary data.</text>
</comment>
<reference evidence="3 4" key="1">
    <citation type="submission" date="2020-08" db="EMBL/GenBank/DDBJ databases">
        <title>A Genomic Blueprint of the Chicken Gut Microbiome.</title>
        <authorList>
            <person name="Gilroy R."/>
            <person name="Ravi A."/>
            <person name="Getino M."/>
            <person name="Pursley I."/>
            <person name="Horton D.L."/>
            <person name="Alikhan N.-F."/>
            <person name="Baker D."/>
            <person name="Gharbi K."/>
            <person name="Hall N."/>
            <person name="Watson M."/>
            <person name="Adriaenssens E.M."/>
            <person name="Foster-Nyarko E."/>
            <person name="Jarju S."/>
            <person name="Secka A."/>
            <person name="Antonio M."/>
            <person name="Oren A."/>
            <person name="Chaudhuri R."/>
            <person name="La Ragione R.M."/>
            <person name="Hildebrand F."/>
            <person name="Pallen M.J."/>
        </authorList>
    </citation>
    <scope>NUCLEOTIDE SEQUENCE [LARGE SCALE GENOMIC DNA]</scope>
    <source>
        <strain evidence="3 4">Sa3CUN1</strain>
    </source>
</reference>
<dbReference type="InterPro" id="IPR000836">
    <property type="entry name" value="PRTase_dom"/>
</dbReference>
<dbReference type="RefSeq" id="WP_191750384.1">
    <property type="nucleotide sequence ID" value="NZ_JACSQZ010000038.1"/>
</dbReference>
<gene>
    <name evidence="3" type="ORF">H9660_10760</name>
</gene>
<dbReference type="SUPFAM" id="SSF53271">
    <property type="entry name" value="PRTase-like"/>
    <property type="match status" value="1"/>
</dbReference>
<evidence type="ECO:0000313" key="4">
    <source>
        <dbReference type="Proteomes" id="UP000640335"/>
    </source>
</evidence>
<evidence type="ECO:0000313" key="3">
    <source>
        <dbReference type="EMBL" id="MBD7915624.1"/>
    </source>
</evidence>
<accession>A0ABR8Q5Q1</accession>
<dbReference type="PANTHER" id="PTHR47505:SF1">
    <property type="entry name" value="DNA UTILIZATION PROTEIN YHGH"/>
    <property type="match status" value="1"/>
</dbReference>
<dbReference type="InterPro" id="IPR051910">
    <property type="entry name" value="ComF/GntX_DNA_util-trans"/>
</dbReference>
<dbReference type="EMBL" id="JACSQZ010000038">
    <property type="protein sequence ID" value="MBD7915624.1"/>
    <property type="molecule type" value="Genomic_DNA"/>
</dbReference>
<comment type="similarity">
    <text evidence="1">Belongs to the ComF/GntX family.</text>
</comment>
<proteinExistence type="inferred from homology"/>
<dbReference type="InterPro" id="IPR029057">
    <property type="entry name" value="PRTase-like"/>
</dbReference>
<organism evidence="3 4">
    <name type="scientific">Clostridium gallinarum</name>
    <dbReference type="NCBI Taxonomy" id="2762246"/>
    <lineage>
        <taxon>Bacteria</taxon>
        <taxon>Bacillati</taxon>
        <taxon>Bacillota</taxon>
        <taxon>Clostridia</taxon>
        <taxon>Eubacteriales</taxon>
        <taxon>Clostridiaceae</taxon>
        <taxon>Clostridium</taxon>
    </lineage>
</organism>